<keyword evidence="7" id="KW-0472">Membrane</keyword>
<dbReference type="InterPro" id="IPR011006">
    <property type="entry name" value="CheY-like_superfamily"/>
</dbReference>
<dbReference type="Pfam" id="PF02518">
    <property type="entry name" value="HATPase_c"/>
    <property type="match status" value="1"/>
</dbReference>
<keyword evidence="7" id="KW-1133">Transmembrane helix</keyword>
<dbReference type="CDD" id="cd17546">
    <property type="entry name" value="REC_hyHK_CKI1_RcsC-like"/>
    <property type="match status" value="1"/>
</dbReference>
<dbReference type="Gene3D" id="1.10.287.130">
    <property type="match status" value="1"/>
</dbReference>
<gene>
    <name evidence="10" type="ordered locus">AXYL_06026</name>
</gene>
<reference evidence="10 11" key="1">
    <citation type="journal article" date="2011" name="J. Bacteriol.">
        <title>Complete genome sequence of the haloaromatic acid-degrading bacterium Achromobacter xylosoxidans A8.</title>
        <authorList>
            <person name="Strnad H."/>
            <person name="Ridl J."/>
            <person name="Paces J."/>
            <person name="Kolar M."/>
            <person name="Vlcek C."/>
            <person name="Paces V."/>
        </authorList>
    </citation>
    <scope>NUCLEOTIDE SEQUENCE [LARGE SCALE GENOMIC DNA]</scope>
    <source>
        <strain evidence="10 11">A8</strain>
    </source>
</reference>
<dbReference type="PROSITE" id="PS50109">
    <property type="entry name" value="HIS_KIN"/>
    <property type="match status" value="1"/>
</dbReference>
<keyword evidence="5 10" id="KW-0418">Kinase</keyword>
<dbReference type="SUPFAM" id="SSF52172">
    <property type="entry name" value="CheY-like"/>
    <property type="match status" value="1"/>
</dbReference>
<feature type="domain" description="Response regulatory" evidence="9">
    <location>
        <begin position="476"/>
        <end position="593"/>
    </location>
</feature>
<dbReference type="SUPFAM" id="SSF55874">
    <property type="entry name" value="ATPase domain of HSP90 chaperone/DNA topoisomerase II/histidine kinase"/>
    <property type="match status" value="1"/>
</dbReference>
<dbReference type="SMART" id="SM00388">
    <property type="entry name" value="HisKA"/>
    <property type="match status" value="1"/>
</dbReference>
<evidence type="ECO:0000313" key="11">
    <source>
        <dbReference type="Proteomes" id="UP000006876"/>
    </source>
</evidence>
<evidence type="ECO:0000256" key="3">
    <source>
        <dbReference type="ARBA" id="ARBA00022553"/>
    </source>
</evidence>
<evidence type="ECO:0000259" key="8">
    <source>
        <dbReference type="PROSITE" id="PS50109"/>
    </source>
</evidence>
<evidence type="ECO:0000256" key="6">
    <source>
        <dbReference type="PROSITE-ProRule" id="PRU00169"/>
    </source>
</evidence>
<dbReference type="Pfam" id="PF00512">
    <property type="entry name" value="HisKA"/>
    <property type="match status" value="1"/>
</dbReference>
<dbReference type="InterPro" id="IPR036890">
    <property type="entry name" value="HATPase_C_sf"/>
</dbReference>
<accession>E3HKN2</accession>
<dbReference type="GO" id="GO:0000155">
    <property type="term" value="F:phosphorelay sensor kinase activity"/>
    <property type="evidence" value="ECO:0007669"/>
    <property type="project" value="InterPro"/>
</dbReference>
<dbReference type="InterPro" id="IPR036097">
    <property type="entry name" value="HisK_dim/P_sf"/>
</dbReference>
<evidence type="ECO:0000256" key="1">
    <source>
        <dbReference type="ARBA" id="ARBA00000085"/>
    </source>
</evidence>
<evidence type="ECO:0000259" key="9">
    <source>
        <dbReference type="PROSITE" id="PS50110"/>
    </source>
</evidence>
<dbReference type="eggNOG" id="COG2205">
    <property type="taxonomic scope" value="Bacteria"/>
</dbReference>
<dbReference type="CDD" id="cd00082">
    <property type="entry name" value="HisKA"/>
    <property type="match status" value="1"/>
</dbReference>
<keyword evidence="3 6" id="KW-0597">Phosphoprotein</keyword>
<dbReference type="InterPro" id="IPR003661">
    <property type="entry name" value="HisK_dim/P_dom"/>
</dbReference>
<dbReference type="InterPro" id="IPR003594">
    <property type="entry name" value="HATPase_dom"/>
</dbReference>
<dbReference type="EC" id="2.7.13.3" evidence="2"/>
<dbReference type="KEGG" id="axy:AXYL_06026"/>
<feature type="domain" description="Histidine kinase" evidence="8">
    <location>
        <begin position="231"/>
        <end position="451"/>
    </location>
</feature>
<evidence type="ECO:0000256" key="5">
    <source>
        <dbReference type="ARBA" id="ARBA00022777"/>
    </source>
</evidence>
<dbReference type="AlphaFoldDB" id="E3HKN2"/>
<dbReference type="SUPFAM" id="SSF47384">
    <property type="entry name" value="Homodimeric domain of signal transducing histidine kinase"/>
    <property type="match status" value="1"/>
</dbReference>
<dbReference type="InterPro" id="IPR005467">
    <property type="entry name" value="His_kinase_dom"/>
</dbReference>
<organism evidence="10 11">
    <name type="scientific">Achromobacter xylosoxidans (strain A8)</name>
    <dbReference type="NCBI Taxonomy" id="762376"/>
    <lineage>
        <taxon>Bacteria</taxon>
        <taxon>Pseudomonadati</taxon>
        <taxon>Pseudomonadota</taxon>
        <taxon>Betaproteobacteria</taxon>
        <taxon>Burkholderiales</taxon>
        <taxon>Alcaligenaceae</taxon>
        <taxon>Achromobacter</taxon>
    </lineage>
</organism>
<name>E3HKN2_ACHXA</name>
<dbReference type="STRING" id="762376.AXYL_06026"/>
<dbReference type="Gene3D" id="3.40.50.2300">
    <property type="match status" value="1"/>
</dbReference>
<dbReference type="PROSITE" id="PS50110">
    <property type="entry name" value="RESPONSE_REGULATORY"/>
    <property type="match status" value="1"/>
</dbReference>
<sequence>MQRSGVVRTRIAVGTAAILIALCAYGAPIVAERLQPHAAATSWSWVLSGVLFLVLLSAGGVLRRAARKDRDPLRRLKQVGRLIAAAPVDITVRDKSLRMVASSAGMQRFVDITVRNGWVRPEFIDLEFLSRDEKDQLPMPASVAALVREYQTAMATGAARSYDFYNEVETVGIKAPYGGRVTPLFGVHGEVIGMISKGMYFLGHSQSLDDSAAARGRAERVNDTKTRFLAAVSRDVRNPLNAMAGLLEMALCDAATPRQSKEMLATVRSSAQSLLQLLPSIVDIRGMETGDLPCTSAPISLRRVAADVVALFAPSAYEKGISLTLEVAPEVAACHLTDAKGVSQLLNNFLSNAIRYTARGGVRIHLDGAPLEDGLQWVTLSVIDTGSGIEPYIQQKLSESRYEAGLSASPDGAGLGLHYCQQMVHRIGGTIRISSAVGEGTHVHVRVPLALGPSPSSDVAQDTAPGLAPRPAAGLRTLVVESEAGNRLLLKSQLEFLGHEVLVADHGAQGVALARDSRLDLVVCDDVLQDMDGAGFIQMLRAGSGESAAVPVLGYTAGARAEDREAGLRAGMHEVLVKPAGLRELEQALASCLPAACARGGLARDGAA</sequence>
<dbReference type="Gene3D" id="3.30.565.10">
    <property type="entry name" value="Histidine kinase-like ATPase, C-terminal domain"/>
    <property type="match status" value="1"/>
</dbReference>
<evidence type="ECO:0000256" key="7">
    <source>
        <dbReference type="SAM" id="Phobius"/>
    </source>
</evidence>
<evidence type="ECO:0000256" key="2">
    <source>
        <dbReference type="ARBA" id="ARBA00012438"/>
    </source>
</evidence>
<keyword evidence="7" id="KW-0812">Transmembrane</keyword>
<protein>
    <recommendedName>
        <fullName evidence="2">histidine kinase</fullName>
        <ecNumber evidence="2">2.7.13.3</ecNumber>
    </recommendedName>
</protein>
<feature type="modified residue" description="4-aspartylphosphate" evidence="6">
    <location>
        <position position="525"/>
    </location>
</feature>
<evidence type="ECO:0000313" key="10">
    <source>
        <dbReference type="EMBL" id="ADP19320.1"/>
    </source>
</evidence>
<dbReference type="InterPro" id="IPR004358">
    <property type="entry name" value="Sig_transdc_His_kin-like_C"/>
</dbReference>
<dbReference type="HOGENOM" id="CLU_000445_114_15_4"/>
<feature type="transmembrane region" description="Helical" evidence="7">
    <location>
        <begin position="42"/>
        <end position="62"/>
    </location>
</feature>
<evidence type="ECO:0000256" key="4">
    <source>
        <dbReference type="ARBA" id="ARBA00022679"/>
    </source>
</evidence>
<dbReference type="PRINTS" id="PR00344">
    <property type="entry name" value="BCTRLSENSOR"/>
</dbReference>
<dbReference type="SMART" id="SM00387">
    <property type="entry name" value="HATPase_c"/>
    <property type="match status" value="1"/>
</dbReference>
<proteinExistence type="predicted"/>
<comment type="catalytic activity">
    <reaction evidence="1">
        <text>ATP + protein L-histidine = ADP + protein N-phospho-L-histidine.</text>
        <dbReference type="EC" id="2.7.13.3"/>
    </reaction>
</comment>
<dbReference type="eggNOG" id="COG0784">
    <property type="taxonomic scope" value="Bacteria"/>
</dbReference>
<dbReference type="InterPro" id="IPR001789">
    <property type="entry name" value="Sig_transdc_resp-reg_receiver"/>
</dbReference>
<dbReference type="Proteomes" id="UP000006876">
    <property type="component" value="Chromosome"/>
</dbReference>
<keyword evidence="4 10" id="KW-0808">Transferase</keyword>
<dbReference type="EMBL" id="CP002287">
    <property type="protein sequence ID" value="ADP19320.1"/>
    <property type="molecule type" value="Genomic_DNA"/>
</dbReference>
<dbReference type="SMART" id="SM00448">
    <property type="entry name" value="REC"/>
    <property type="match status" value="1"/>
</dbReference>
<dbReference type="PANTHER" id="PTHR43047">
    <property type="entry name" value="TWO-COMPONENT HISTIDINE PROTEIN KINASE"/>
    <property type="match status" value="1"/>
</dbReference>
<dbReference type="Pfam" id="PF00072">
    <property type="entry name" value="Response_reg"/>
    <property type="match status" value="1"/>
</dbReference>